<feature type="compositionally biased region" description="Basic and acidic residues" evidence="1">
    <location>
        <begin position="339"/>
        <end position="349"/>
    </location>
</feature>
<accession>A0A0E3WIA3</accession>
<feature type="region of interest" description="Disordered" evidence="1">
    <location>
        <begin position="339"/>
        <end position="375"/>
    </location>
</feature>
<evidence type="ECO:0000313" key="3">
    <source>
        <dbReference type="EMBL" id="CQR56688.1"/>
    </source>
</evidence>
<feature type="compositionally biased region" description="Basic and acidic residues" evidence="1">
    <location>
        <begin position="255"/>
        <end position="264"/>
    </location>
</feature>
<organism evidence="3 4">
    <name type="scientific">Paenibacillus riograndensis SBR5</name>
    <dbReference type="NCBI Taxonomy" id="1073571"/>
    <lineage>
        <taxon>Bacteria</taxon>
        <taxon>Bacillati</taxon>
        <taxon>Bacillota</taxon>
        <taxon>Bacilli</taxon>
        <taxon>Bacillales</taxon>
        <taxon>Paenibacillaceae</taxon>
        <taxon>Paenibacillus</taxon>
        <taxon>Paenibacillus sonchi group</taxon>
    </lineage>
</organism>
<feature type="compositionally biased region" description="Low complexity" evidence="1">
    <location>
        <begin position="245"/>
        <end position="254"/>
    </location>
</feature>
<protein>
    <submittedName>
        <fullName evidence="3">Putative membrane protein</fullName>
    </submittedName>
</protein>
<gene>
    <name evidence="3" type="ORF">PRIO_4286</name>
</gene>
<evidence type="ECO:0000256" key="2">
    <source>
        <dbReference type="SAM" id="Phobius"/>
    </source>
</evidence>
<keyword evidence="2" id="KW-0472">Membrane</keyword>
<feature type="region of interest" description="Disordered" evidence="1">
    <location>
        <begin position="391"/>
        <end position="418"/>
    </location>
</feature>
<feature type="region of interest" description="Disordered" evidence="1">
    <location>
        <begin position="478"/>
        <end position="539"/>
    </location>
</feature>
<evidence type="ECO:0000256" key="1">
    <source>
        <dbReference type="SAM" id="MobiDB-lite"/>
    </source>
</evidence>
<feature type="region of interest" description="Disordered" evidence="1">
    <location>
        <begin position="801"/>
        <end position="820"/>
    </location>
</feature>
<feature type="compositionally biased region" description="Basic and acidic residues" evidence="1">
    <location>
        <begin position="562"/>
        <end position="588"/>
    </location>
</feature>
<feature type="transmembrane region" description="Helical" evidence="2">
    <location>
        <begin position="748"/>
        <end position="769"/>
    </location>
</feature>
<feature type="compositionally biased region" description="Basic and acidic residues" evidence="1">
    <location>
        <begin position="488"/>
        <end position="507"/>
    </location>
</feature>
<sequence length="1313" mass="140584">MQTQATATKEKENTSGSHKPYSNPLTFVRPAATKLPDPVEIIRRVRQNPASLSREDKLALQRTLGNRAVVQLLSSLKDGPKDEKKTDNSPEAKPGGQGQGSPETVSRQMQPPEQKPEPAQAKAKVEPLSAQTEPKAQQNEKPSNIAKVSSALKEQGRPLAKSSPSGAEAGKGKADEERPDGKEKAAAPQATETGKAQVAEAQDANNMNEGKESKGAKEEKSEKKSKAEDAKGESAQKGAPKEPSLGEALGALAGEGKEEPAKAKKVNIHGEDPGQILDQLTHVQPTEIGDAYAQAVDVSAGALAKQKQKTRQGLPVIPTPTGLKGKVLQARRKIAPLKHDVPDGYKSERSGGSAQPGNLGRMDIGSSGSDGNPEAMLGEIRSAAAVPPEISMTGEADPSQLEGFSQEASQQVGAAKRAEMDQISHPFGENDIYPEPDGSTLKAAELQGGHAPGAKKLPVLGVPADMTAGLNHSLAPEMKKQLGAKQAEYSKEKAAFDSKVQRSKADSHAQIQQAETEAKDKQLSQQAGAKAEVDHLRGEWKNELDAAEADYAGQAGAAAQQKKGEINSVRAEKEREAQKKQSEAEREATQAYSKAKKEADGKHEEEKAKEEKKGGFLGWVKDKLEAVVEVVKKAVTFIFEGLRKAVKFIFDKAKQAVLGIIELGRKLITTLIKGLGTLLKKLVSVVFAKFPGIAAKICSKIDGVVNKAVKAVNQLAQKLKTKVTQVMDFLAAKVDQALAAVQNFYTKLISTLGHLLIATFLDVLSRIGALGKAAKRSLSHLEGKMWEYLLGVDISKPMGAEAAEGGAAPQAQEEGQAADEKLTADDIEMESVEEGELDPALVQEANLKDGETKQLPGSSKPATMDSIMADFDTGKAEQNVGGKIADGAKLRASNAKMLFDQMKTYVIKWMKSNGLKLLAAIAGILAGVVAAEILTGGAITAALPMIMNLITLYLQADAIKSVAQTLVQASGYIGTYLSQGWQKMIEPAAIALATALAMGLVELAMELGFKAIGKGLNKAGKAVKNSIGAASAGVKKAAGAGVKGIKSLLKSGAKLASKSGSMIIRSGKIVIKSLQKGLMKGAKKLRVLLDRVLQRFKFKKFKLERKGDHVLLYGEVNPWVLLANGRIKKVDDLEGKKAGISSQAEYDKIKSLNVSERKEVYGKAVSKEDGKIDFDSILEKDSSQKWSPDKRLYSVAYEMKLPNHMYPEMSDARHFQEANKKLHEAFQVDSIFAQQMEELYPGIIAGVKPGKRGAFPRKPPTPEVTWHHEPNREGILQLIPFDQHTAKGEIQSVLHPNGKGGMEIWGGGRKRKK</sequence>
<feature type="compositionally biased region" description="Basic and acidic residues" evidence="1">
    <location>
        <begin position="209"/>
        <end position="234"/>
    </location>
</feature>
<feature type="transmembrane region" description="Helical" evidence="2">
    <location>
        <begin position="917"/>
        <end position="943"/>
    </location>
</feature>
<dbReference type="EMBL" id="LN831776">
    <property type="protein sequence ID" value="CQR56688.1"/>
    <property type="molecule type" value="Genomic_DNA"/>
</dbReference>
<name>A0A0E3WIA3_9BACL</name>
<feature type="compositionally biased region" description="Low complexity" evidence="1">
    <location>
        <begin position="801"/>
        <end position="815"/>
    </location>
</feature>
<dbReference type="KEGG" id="pri:PRIO_4286"/>
<dbReference type="RefSeq" id="WP_052741503.1">
    <property type="nucleotide sequence ID" value="NZ_LN831776.1"/>
</dbReference>
<dbReference type="HOGENOM" id="CLU_005796_0_0_9"/>
<feature type="compositionally biased region" description="Basic and acidic residues" evidence="1">
    <location>
        <begin position="595"/>
        <end position="609"/>
    </location>
</feature>
<proteinExistence type="predicted"/>
<feature type="region of interest" description="Disordered" evidence="1">
    <location>
        <begin position="72"/>
        <end position="264"/>
    </location>
</feature>
<feature type="compositionally biased region" description="Polar residues" evidence="1">
    <location>
        <begin position="100"/>
        <end position="109"/>
    </location>
</feature>
<feature type="region of interest" description="Disordered" evidence="1">
    <location>
        <begin position="553"/>
        <end position="609"/>
    </location>
</feature>
<dbReference type="PATRIC" id="fig|1073571.4.peg.4588"/>
<feature type="compositionally biased region" description="Basic and acidic residues" evidence="1">
    <location>
        <begin position="170"/>
        <end position="185"/>
    </location>
</feature>
<evidence type="ECO:0000313" key="4">
    <source>
        <dbReference type="Proteomes" id="UP000033163"/>
    </source>
</evidence>
<feature type="compositionally biased region" description="Polar residues" evidence="1">
    <location>
        <begin position="402"/>
        <end position="412"/>
    </location>
</feature>
<feature type="region of interest" description="Disordered" evidence="1">
    <location>
        <begin position="1"/>
        <end position="37"/>
    </location>
</feature>
<keyword evidence="2" id="KW-0812">Transmembrane</keyword>
<reference evidence="4" key="1">
    <citation type="submission" date="2015-03" db="EMBL/GenBank/DDBJ databases">
        <authorList>
            <person name="Wibberg D."/>
        </authorList>
    </citation>
    <scope>NUCLEOTIDE SEQUENCE [LARGE SCALE GENOMIC DNA]</scope>
</reference>
<keyword evidence="2" id="KW-1133">Transmembrane helix</keyword>
<dbReference type="Proteomes" id="UP000033163">
    <property type="component" value="Chromosome I"/>
</dbReference>
<feature type="compositionally biased region" description="Basic and acidic residues" evidence="1">
    <location>
        <begin position="78"/>
        <end position="90"/>
    </location>
</feature>
<feature type="compositionally biased region" description="Polar residues" evidence="1">
    <location>
        <begin position="129"/>
        <end position="142"/>
    </location>
</feature>